<comment type="caution">
    <text evidence="3">The sequence shown here is derived from an EMBL/GenBank/DDBJ whole genome shotgun (WGS) entry which is preliminary data.</text>
</comment>
<evidence type="ECO:0000313" key="3">
    <source>
        <dbReference type="EMBL" id="GMH10783.1"/>
    </source>
</evidence>
<accession>A0AAD3XN93</accession>
<sequence length="63" mass="6158">MAKGLQISLMAIFVAIVSLLGTAIAADGPAPSPTAAAGSLSPSLAAGCFLAFAAFFFGSARKI</sequence>
<dbReference type="Proteomes" id="UP001279734">
    <property type="component" value="Unassembled WGS sequence"/>
</dbReference>
<dbReference type="AlphaFoldDB" id="A0AAD3XN93"/>
<feature type="chain" id="PRO_5041960780" evidence="2">
    <location>
        <begin position="26"/>
        <end position="63"/>
    </location>
</feature>
<gene>
    <name evidence="3" type="ORF">Nepgr_012624</name>
</gene>
<evidence type="ECO:0000313" key="4">
    <source>
        <dbReference type="Proteomes" id="UP001279734"/>
    </source>
</evidence>
<protein>
    <submittedName>
        <fullName evidence="3">Uncharacterized protein</fullName>
    </submittedName>
</protein>
<evidence type="ECO:0000256" key="1">
    <source>
        <dbReference type="SAM" id="Phobius"/>
    </source>
</evidence>
<reference evidence="3" key="1">
    <citation type="submission" date="2023-05" db="EMBL/GenBank/DDBJ databases">
        <title>Nepenthes gracilis genome sequencing.</title>
        <authorList>
            <person name="Fukushima K."/>
        </authorList>
    </citation>
    <scope>NUCLEOTIDE SEQUENCE</scope>
    <source>
        <strain evidence="3">SING2019-196</strain>
    </source>
</reference>
<keyword evidence="1" id="KW-0472">Membrane</keyword>
<organism evidence="3 4">
    <name type="scientific">Nepenthes gracilis</name>
    <name type="common">Slender pitcher plant</name>
    <dbReference type="NCBI Taxonomy" id="150966"/>
    <lineage>
        <taxon>Eukaryota</taxon>
        <taxon>Viridiplantae</taxon>
        <taxon>Streptophyta</taxon>
        <taxon>Embryophyta</taxon>
        <taxon>Tracheophyta</taxon>
        <taxon>Spermatophyta</taxon>
        <taxon>Magnoliopsida</taxon>
        <taxon>eudicotyledons</taxon>
        <taxon>Gunneridae</taxon>
        <taxon>Pentapetalae</taxon>
        <taxon>Caryophyllales</taxon>
        <taxon>Nepenthaceae</taxon>
        <taxon>Nepenthes</taxon>
    </lineage>
</organism>
<proteinExistence type="predicted"/>
<feature type="transmembrane region" description="Helical" evidence="1">
    <location>
        <begin position="35"/>
        <end position="57"/>
    </location>
</feature>
<keyword evidence="4" id="KW-1185">Reference proteome</keyword>
<keyword evidence="1" id="KW-1133">Transmembrane helix</keyword>
<feature type="signal peptide" evidence="2">
    <location>
        <begin position="1"/>
        <end position="25"/>
    </location>
</feature>
<evidence type="ECO:0000256" key="2">
    <source>
        <dbReference type="SAM" id="SignalP"/>
    </source>
</evidence>
<keyword evidence="1" id="KW-0812">Transmembrane</keyword>
<name>A0AAD3XN93_NEPGR</name>
<keyword evidence="2" id="KW-0732">Signal</keyword>
<dbReference type="EMBL" id="BSYO01000010">
    <property type="protein sequence ID" value="GMH10783.1"/>
    <property type="molecule type" value="Genomic_DNA"/>
</dbReference>